<proteinExistence type="predicted"/>
<dbReference type="EnsemblProtists" id="EKX51501">
    <property type="protein sequence ID" value="EKX51501"/>
    <property type="gene ID" value="GUITHDRAFT_102767"/>
</dbReference>
<name>L1JSG6_GUITC</name>
<reference evidence="2" key="3">
    <citation type="submission" date="2015-06" db="UniProtKB">
        <authorList>
            <consortium name="EnsemblProtists"/>
        </authorList>
    </citation>
    <scope>IDENTIFICATION</scope>
</reference>
<gene>
    <name evidence="1" type="ORF">GUITHDRAFT_102767</name>
</gene>
<accession>L1JSG6</accession>
<reference evidence="3" key="2">
    <citation type="submission" date="2012-11" db="EMBL/GenBank/DDBJ databases">
        <authorList>
            <person name="Kuo A."/>
            <person name="Curtis B.A."/>
            <person name="Tanifuji G."/>
            <person name="Burki F."/>
            <person name="Gruber A."/>
            <person name="Irimia M."/>
            <person name="Maruyama S."/>
            <person name="Arias M.C."/>
            <person name="Ball S.G."/>
            <person name="Gile G.H."/>
            <person name="Hirakawa Y."/>
            <person name="Hopkins J.F."/>
            <person name="Rensing S.A."/>
            <person name="Schmutz J."/>
            <person name="Symeonidi A."/>
            <person name="Elias M."/>
            <person name="Eveleigh R.J."/>
            <person name="Herman E.K."/>
            <person name="Klute M.J."/>
            <person name="Nakayama T."/>
            <person name="Obornik M."/>
            <person name="Reyes-Prieto A."/>
            <person name="Armbrust E.V."/>
            <person name="Aves S.J."/>
            <person name="Beiko R.G."/>
            <person name="Coutinho P."/>
            <person name="Dacks J.B."/>
            <person name="Durnford D.G."/>
            <person name="Fast N.M."/>
            <person name="Green B.R."/>
            <person name="Grisdale C."/>
            <person name="Hempe F."/>
            <person name="Henrissat B."/>
            <person name="Hoppner M.P."/>
            <person name="Ishida K.-I."/>
            <person name="Kim E."/>
            <person name="Koreny L."/>
            <person name="Kroth P.G."/>
            <person name="Liu Y."/>
            <person name="Malik S.-B."/>
            <person name="Maier U.G."/>
            <person name="McRose D."/>
            <person name="Mock T."/>
            <person name="Neilson J.A."/>
            <person name="Onodera N.T."/>
            <person name="Poole A.M."/>
            <person name="Pritham E.J."/>
            <person name="Richards T.A."/>
            <person name="Rocap G."/>
            <person name="Roy S.W."/>
            <person name="Sarai C."/>
            <person name="Schaack S."/>
            <person name="Shirato S."/>
            <person name="Slamovits C.H."/>
            <person name="Spencer D.F."/>
            <person name="Suzuki S."/>
            <person name="Worden A.Z."/>
            <person name="Zauner S."/>
            <person name="Barry K."/>
            <person name="Bell C."/>
            <person name="Bharti A.K."/>
            <person name="Crow J.A."/>
            <person name="Grimwood J."/>
            <person name="Kramer R."/>
            <person name="Lindquist E."/>
            <person name="Lucas S."/>
            <person name="Salamov A."/>
            <person name="McFadden G.I."/>
            <person name="Lane C.E."/>
            <person name="Keeling P.J."/>
            <person name="Gray M.W."/>
            <person name="Grigoriev I.V."/>
            <person name="Archibald J.M."/>
        </authorList>
    </citation>
    <scope>NUCLEOTIDE SEQUENCE</scope>
    <source>
        <strain evidence="3">CCMP2712</strain>
    </source>
</reference>
<evidence type="ECO:0000313" key="2">
    <source>
        <dbReference type="EnsemblProtists" id="EKX51501"/>
    </source>
</evidence>
<evidence type="ECO:0000313" key="1">
    <source>
        <dbReference type="EMBL" id="EKX51501.1"/>
    </source>
</evidence>
<keyword evidence="3" id="KW-1185">Reference proteome</keyword>
<organism evidence="1">
    <name type="scientific">Guillardia theta (strain CCMP2712)</name>
    <name type="common">Cryptophyte</name>
    <dbReference type="NCBI Taxonomy" id="905079"/>
    <lineage>
        <taxon>Eukaryota</taxon>
        <taxon>Cryptophyceae</taxon>
        <taxon>Pyrenomonadales</taxon>
        <taxon>Geminigeraceae</taxon>
        <taxon>Guillardia</taxon>
    </lineage>
</organism>
<sequence>MPSKYLNLTSLQTPSNIPINTGIFRNISVEGANFILSDEGIFLSPSSDNIIIRYSTKSCAEFYQHHGREWPQICSEPMGLLSNVYPLYQTLDSIGCQANL</sequence>
<dbReference type="Proteomes" id="UP000011087">
    <property type="component" value="Unassembled WGS sequence"/>
</dbReference>
<dbReference type="AlphaFoldDB" id="L1JSG6"/>
<dbReference type="KEGG" id="gtt:GUITHDRAFT_102767"/>
<protein>
    <submittedName>
        <fullName evidence="1 2">Uncharacterized protein</fullName>
    </submittedName>
</protein>
<dbReference type="GeneID" id="17308216"/>
<reference evidence="1 3" key="1">
    <citation type="journal article" date="2012" name="Nature">
        <title>Algal genomes reveal evolutionary mosaicism and the fate of nucleomorphs.</title>
        <authorList>
            <consortium name="DOE Joint Genome Institute"/>
            <person name="Curtis B.A."/>
            <person name="Tanifuji G."/>
            <person name="Burki F."/>
            <person name="Gruber A."/>
            <person name="Irimia M."/>
            <person name="Maruyama S."/>
            <person name="Arias M.C."/>
            <person name="Ball S.G."/>
            <person name="Gile G.H."/>
            <person name="Hirakawa Y."/>
            <person name="Hopkins J.F."/>
            <person name="Kuo A."/>
            <person name="Rensing S.A."/>
            <person name="Schmutz J."/>
            <person name="Symeonidi A."/>
            <person name="Elias M."/>
            <person name="Eveleigh R.J."/>
            <person name="Herman E.K."/>
            <person name="Klute M.J."/>
            <person name="Nakayama T."/>
            <person name="Obornik M."/>
            <person name="Reyes-Prieto A."/>
            <person name="Armbrust E.V."/>
            <person name="Aves S.J."/>
            <person name="Beiko R.G."/>
            <person name="Coutinho P."/>
            <person name="Dacks J.B."/>
            <person name="Durnford D.G."/>
            <person name="Fast N.M."/>
            <person name="Green B.R."/>
            <person name="Grisdale C.J."/>
            <person name="Hempel F."/>
            <person name="Henrissat B."/>
            <person name="Hoppner M.P."/>
            <person name="Ishida K."/>
            <person name="Kim E."/>
            <person name="Koreny L."/>
            <person name="Kroth P.G."/>
            <person name="Liu Y."/>
            <person name="Malik S.B."/>
            <person name="Maier U.G."/>
            <person name="McRose D."/>
            <person name="Mock T."/>
            <person name="Neilson J.A."/>
            <person name="Onodera N.T."/>
            <person name="Poole A.M."/>
            <person name="Pritham E.J."/>
            <person name="Richards T.A."/>
            <person name="Rocap G."/>
            <person name="Roy S.W."/>
            <person name="Sarai C."/>
            <person name="Schaack S."/>
            <person name="Shirato S."/>
            <person name="Slamovits C.H."/>
            <person name="Spencer D.F."/>
            <person name="Suzuki S."/>
            <person name="Worden A.Z."/>
            <person name="Zauner S."/>
            <person name="Barry K."/>
            <person name="Bell C."/>
            <person name="Bharti A.K."/>
            <person name="Crow J.A."/>
            <person name="Grimwood J."/>
            <person name="Kramer R."/>
            <person name="Lindquist E."/>
            <person name="Lucas S."/>
            <person name="Salamov A."/>
            <person name="McFadden G.I."/>
            <person name="Lane C.E."/>
            <person name="Keeling P.J."/>
            <person name="Gray M.W."/>
            <person name="Grigoriev I.V."/>
            <person name="Archibald J.M."/>
        </authorList>
    </citation>
    <scope>NUCLEOTIDE SEQUENCE</scope>
    <source>
        <strain evidence="1 3">CCMP2712</strain>
    </source>
</reference>
<dbReference type="PaxDb" id="55529-EKX51501"/>
<dbReference type="RefSeq" id="XP_005838481.1">
    <property type="nucleotide sequence ID" value="XM_005838424.1"/>
</dbReference>
<evidence type="ECO:0000313" key="3">
    <source>
        <dbReference type="Proteomes" id="UP000011087"/>
    </source>
</evidence>
<dbReference type="EMBL" id="JH992975">
    <property type="protein sequence ID" value="EKX51501.1"/>
    <property type="molecule type" value="Genomic_DNA"/>
</dbReference>
<dbReference type="HOGENOM" id="CLU_2311522_0_0_1"/>